<evidence type="ECO:0000256" key="2">
    <source>
        <dbReference type="SAM" id="Phobius"/>
    </source>
</evidence>
<evidence type="ECO:0000256" key="1">
    <source>
        <dbReference type="SAM" id="MobiDB-lite"/>
    </source>
</evidence>
<evidence type="ECO:0000313" key="4">
    <source>
        <dbReference type="Proteomes" id="UP000507470"/>
    </source>
</evidence>
<sequence>MPVGDAPSIPNTNQSINSLTLECPRTQKDWDDRAYEICPENKTRYNCVYDRNCSLVEVCKDPQRNNIEIVLLDKTDNVFFNQRQNEIYSNSMDYWMIQYPYCHKNFNTSDPLLLVEEVKTIEKLPWDYYLSWTIVVLLVFLNAIYLIYVYRQRCLSIYKSGSKYRHGQDSDKKENVLIAASSPHCTQPRTSRTVNGNSSSQNKTINKYKECNVDER</sequence>
<gene>
    <name evidence="3" type="ORF">MCOR_31359</name>
</gene>
<protein>
    <submittedName>
        <fullName evidence="3">Uncharacterized protein</fullName>
    </submittedName>
</protein>
<dbReference type="EMBL" id="CACVKT020005661">
    <property type="protein sequence ID" value="CAC5396855.1"/>
    <property type="molecule type" value="Genomic_DNA"/>
</dbReference>
<name>A0A6J8CLH1_MYTCO</name>
<feature type="transmembrane region" description="Helical" evidence="2">
    <location>
        <begin position="129"/>
        <end position="150"/>
    </location>
</feature>
<feature type="compositionally biased region" description="Polar residues" evidence="1">
    <location>
        <begin position="183"/>
        <end position="205"/>
    </location>
</feature>
<proteinExistence type="predicted"/>
<organism evidence="3 4">
    <name type="scientific">Mytilus coruscus</name>
    <name type="common">Sea mussel</name>
    <dbReference type="NCBI Taxonomy" id="42192"/>
    <lineage>
        <taxon>Eukaryota</taxon>
        <taxon>Metazoa</taxon>
        <taxon>Spiralia</taxon>
        <taxon>Lophotrochozoa</taxon>
        <taxon>Mollusca</taxon>
        <taxon>Bivalvia</taxon>
        <taxon>Autobranchia</taxon>
        <taxon>Pteriomorphia</taxon>
        <taxon>Mytilida</taxon>
        <taxon>Mytiloidea</taxon>
        <taxon>Mytilidae</taxon>
        <taxon>Mytilinae</taxon>
        <taxon>Mytilus</taxon>
    </lineage>
</organism>
<keyword evidence="2" id="KW-0472">Membrane</keyword>
<dbReference type="AlphaFoldDB" id="A0A6J8CLH1"/>
<keyword evidence="2" id="KW-0812">Transmembrane</keyword>
<evidence type="ECO:0000313" key="3">
    <source>
        <dbReference type="EMBL" id="CAC5396855.1"/>
    </source>
</evidence>
<accession>A0A6J8CLH1</accession>
<dbReference type="Proteomes" id="UP000507470">
    <property type="component" value="Unassembled WGS sequence"/>
</dbReference>
<keyword evidence="4" id="KW-1185">Reference proteome</keyword>
<feature type="region of interest" description="Disordered" evidence="1">
    <location>
        <begin position="183"/>
        <end position="206"/>
    </location>
</feature>
<reference evidence="3 4" key="1">
    <citation type="submission" date="2020-06" db="EMBL/GenBank/DDBJ databases">
        <authorList>
            <person name="Li R."/>
            <person name="Bekaert M."/>
        </authorList>
    </citation>
    <scope>NUCLEOTIDE SEQUENCE [LARGE SCALE GENOMIC DNA]</scope>
    <source>
        <strain evidence="4">wild</strain>
    </source>
</reference>
<keyword evidence="2" id="KW-1133">Transmembrane helix</keyword>